<organism evidence="2 3">
    <name type="scientific">Mycobacteroides abscessus subsp. abscessus</name>
    <dbReference type="NCBI Taxonomy" id="1185650"/>
    <lineage>
        <taxon>Bacteria</taxon>
        <taxon>Bacillati</taxon>
        <taxon>Actinomycetota</taxon>
        <taxon>Actinomycetes</taxon>
        <taxon>Mycobacteriales</taxon>
        <taxon>Mycobacteriaceae</taxon>
        <taxon>Mycobacteroides</taxon>
        <taxon>Mycobacteroides abscessus</taxon>
    </lineage>
</organism>
<evidence type="ECO:0000313" key="3">
    <source>
        <dbReference type="Proteomes" id="UP000184831"/>
    </source>
</evidence>
<dbReference type="SUPFAM" id="SSF47413">
    <property type="entry name" value="lambda repressor-like DNA-binding domains"/>
    <property type="match status" value="1"/>
</dbReference>
<feature type="region of interest" description="Disordered" evidence="1">
    <location>
        <begin position="242"/>
        <end position="301"/>
    </location>
</feature>
<gene>
    <name evidence="2" type="ORF">SAMEA2152244_02802</name>
</gene>
<accession>A0AB74FE01</accession>
<feature type="compositionally biased region" description="Basic and acidic residues" evidence="1">
    <location>
        <begin position="288"/>
        <end position="301"/>
    </location>
</feature>
<sequence length="301" mass="33501">MTSESDAQRLGRLVRERRKSLKLTQADVQNAGGPSTATLRLIEGGKHTDFRDGTGSALEGAIKWKPGSIDNILAGGAPIPLERKPVEIPRLPRLPRDAPNAAISNQADKALGKYPAAPNEFLPMSREERLLLARVRNKIMHSGDDAGFTDAEARVLKRFIEDDELRTLHVRIDWLPRPEQLEVSDLVNKLSLDVENRWVADGYTNESEELPDYAQPNPLPVEGISPSDMGFSVRVPMFTRKEDEDDLETAPQPSASPEGNENEEVMYPNRSDLEVDFNPGDYGLAARRVTDEDKPQRPMDS</sequence>
<proteinExistence type="predicted"/>
<dbReference type="GO" id="GO:0003677">
    <property type="term" value="F:DNA binding"/>
    <property type="evidence" value="ECO:0007669"/>
    <property type="project" value="InterPro"/>
</dbReference>
<reference evidence="2 3" key="1">
    <citation type="submission" date="2016-11" db="EMBL/GenBank/DDBJ databases">
        <authorList>
            <consortium name="Pathogen Informatics"/>
        </authorList>
    </citation>
    <scope>NUCLEOTIDE SEQUENCE [LARGE SCALE GENOMIC DNA]</scope>
    <source>
        <strain evidence="2 3">696</strain>
    </source>
</reference>
<dbReference type="AlphaFoldDB" id="A0AB74FE01"/>
<dbReference type="InterPro" id="IPR010982">
    <property type="entry name" value="Lambda_DNA-bd_dom_sf"/>
</dbReference>
<dbReference type="EMBL" id="FSQE01000004">
    <property type="protein sequence ID" value="SIM96412.1"/>
    <property type="molecule type" value="Genomic_DNA"/>
</dbReference>
<dbReference type="Proteomes" id="UP000184831">
    <property type="component" value="Unassembled WGS sequence"/>
</dbReference>
<name>A0AB74FE01_9MYCO</name>
<dbReference type="RefSeq" id="WP_131807074.1">
    <property type="nucleotide sequence ID" value="NZ_FSMV01000002.1"/>
</dbReference>
<feature type="region of interest" description="Disordered" evidence="1">
    <location>
        <begin position="208"/>
        <end position="227"/>
    </location>
</feature>
<evidence type="ECO:0000256" key="1">
    <source>
        <dbReference type="SAM" id="MobiDB-lite"/>
    </source>
</evidence>
<dbReference type="Gene3D" id="1.10.260.40">
    <property type="entry name" value="lambda repressor-like DNA-binding domains"/>
    <property type="match status" value="1"/>
</dbReference>
<protein>
    <submittedName>
        <fullName evidence="2">Bacteriophage protein</fullName>
    </submittedName>
</protein>
<comment type="caution">
    <text evidence="2">The sequence shown here is derived from an EMBL/GenBank/DDBJ whole genome shotgun (WGS) entry which is preliminary data.</text>
</comment>
<evidence type="ECO:0000313" key="2">
    <source>
        <dbReference type="EMBL" id="SIM96412.1"/>
    </source>
</evidence>